<organism evidence="1">
    <name type="scientific">viral metagenome</name>
    <dbReference type="NCBI Taxonomy" id="1070528"/>
    <lineage>
        <taxon>unclassified sequences</taxon>
        <taxon>metagenomes</taxon>
        <taxon>organismal metagenomes</taxon>
    </lineage>
</organism>
<evidence type="ECO:0000313" key="1">
    <source>
        <dbReference type="EMBL" id="QHS94010.1"/>
    </source>
</evidence>
<proteinExistence type="predicted"/>
<name>A0A6C0BPM3_9ZZZZ</name>
<dbReference type="EMBL" id="MN739215">
    <property type="protein sequence ID" value="QHS94010.1"/>
    <property type="molecule type" value="Genomic_DNA"/>
</dbReference>
<reference evidence="1" key="1">
    <citation type="journal article" date="2020" name="Nature">
        <title>Giant virus diversity and host interactions through global metagenomics.</title>
        <authorList>
            <person name="Schulz F."/>
            <person name="Roux S."/>
            <person name="Paez-Espino D."/>
            <person name="Jungbluth S."/>
            <person name="Walsh D.A."/>
            <person name="Denef V.J."/>
            <person name="McMahon K.D."/>
            <person name="Konstantinidis K.T."/>
            <person name="Eloe-Fadrosh E.A."/>
            <person name="Kyrpides N.C."/>
            <person name="Woyke T."/>
        </authorList>
    </citation>
    <scope>NUCLEOTIDE SEQUENCE</scope>
    <source>
        <strain evidence="1">GVMAG-M-3300018416-26</strain>
    </source>
</reference>
<accession>A0A6C0BPM3</accession>
<protein>
    <submittedName>
        <fullName evidence="1">Uncharacterized protein</fullName>
    </submittedName>
</protein>
<sequence>MSSLFRFPNNTLKPFIPDGFWQGKQRQFIGCYNQANTNVVLLLYQTDEMAPTGHPEINIELVRDKLAQWFLAETPTNNQNATVLTDTGVPIKHFQKAWTSPYPAEWKFWKPIPDYLNDTLDRKYPGAAMDANFGPENQVRPNFCYHLVTH</sequence>
<dbReference type="AlphaFoldDB" id="A0A6C0BPM3"/>